<keyword evidence="1 8" id="KW-0963">Cytoplasm</keyword>
<comment type="catalytic activity">
    <reaction evidence="8">
        <text>Mo-molybdopterin + GTP + H(+) = Mo-molybdopterin guanine dinucleotide + diphosphate</text>
        <dbReference type="Rhea" id="RHEA:34243"/>
        <dbReference type="ChEBI" id="CHEBI:15378"/>
        <dbReference type="ChEBI" id="CHEBI:33019"/>
        <dbReference type="ChEBI" id="CHEBI:37565"/>
        <dbReference type="ChEBI" id="CHEBI:71302"/>
        <dbReference type="ChEBI" id="CHEBI:71310"/>
        <dbReference type="EC" id="2.7.7.77"/>
    </reaction>
</comment>
<comment type="cofactor">
    <cofactor evidence="8">
        <name>Mg(2+)</name>
        <dbReference type="ChEBI" id="CHEBI:18420"/>
    </cofactor>
</comment>
<evidence type="ECO:0000256" key="1">
    <source>
        <dbReference type="ARBA" id="ARBA00022490"/>
    </source>
</evidence>
<feature type="binding site" evidence="8">
    <location>
        <position position="77"/>
    </location>
    <ligand>
        <name>GTP</name>
        <dbReference type="ChEBI" id="CHEBI:37565"/>
    </ligand>
</feature>
<keyword evidence="2 8" id="KW-0808">Transferase</keyword>
<evidence type="ECO:0000256" key="5">
    <source>
        <dbReference type="ARBA" id="ARBA00022842"/>
    </source>
</evidence>
<comment type="caution">
    <text evidence="10">The sequence shown here is derived from an EMBL/GenBank/DDBJ whole genome shotgun (WGS) entry which is preliminary data.</text>
</comment>
<dbReference type="PANTHER" id="PTHR19136:SF81">
    <property type="entry name" value="MOLYBDENUM COFACTOR GUANYLYLTRANSFERASE"/>
    <property type="match status" value="1"/>
</dbReference>
<evidence type="ECO:0000313" key="10">
    <source>
        <dbReference type="EMBL" id="MEZ0475333.1"/>
    </source>
</evidence>
<evidence type="ECO:0000259" key="9">
    <source>
        <dbReference type="Pfam" id="PF12804"/>
    </source>
</evidence>
<dbReference type="Gene3D" id="3.90.550.10">
    <property type="entry name" value="Spore Coat Polysaccharide Biosynthesis Protein SpsA, Chain A"/>
    <property type="match status" value="1"/>
</dbReference>
<feature type="binding site" evidence="8">
    <location>
        <position position="106"/>
    </location>
    <ligand>
        <name>GTP</name>
        <dbReference type="ChEBI" id="CHEBI:37565"/>
    </ligand>
</feature>
<dbReference type="InterPro" id="IPR029044">
    <property type="entry name" value="Nucleotide-diphossugar_trans"/>
</dbReference>
<evidence type="ECO:0000256" key="7">
    <source>
        <dbReference type="ARBA" id="ARBA00023150"/>
    </source>
</evidence>
<evidence type="ECO:0000256" key="2">
    <source>
        <dbReference type="ARBA" id="ARBA00022679"/>
    </source>
</evidence>
<dbReference type="HAMAP" id="MF_00316">
    <property type="entry name" value="MobA"/>
    <property type="match status" value="1"/>
</dbReference>
<evidence type="ECO:0000256" key="6">
    <source>
        <dbReference type="ARBA" id="ARBA00023134"/>
    </source>
</evidence>
<reference evidence="10 11" key="1">
    <citation type="submission" date="2024-07" db="EMBL/GenBank/DDBJ databases">
        <title>Luteimonas salilacus sp. nov., isolated from the shore soil of Salt Lake in Tibet of China.</title>
        <authorList>
            <person name="Zhang X."/>
            <person name="Li A."/>
        </authorList>
    </citation>
    <scope>NUCLEOTIDE SEQUENCE [LARGE SCALE GENOMIC DNA]</scope>
    <source>
        <strain evidence="10 11">B3-2-R+30</strain>
    </source>
</reference>
<keyword evidence="11" id="KW-1185">Reference proteome</keyword>
<comment type="function">
    <text evidence="8">Transfers a GMP moiety from GTP to Mo-molybdopterin (Mo-MPT) cofactor (Moco or molybdenum cofactor) to form Mo-molybdopterin guanine dinucleotide (Mo-MGD) cofactor.</text>
</comment>
<accession>A0ABV4HRF2</accession>
<dbReference type="InterPro" id="IPR025877">
    <property type="entry name" value="MobA-like_NTP_Trfase"/>
</dbReference>
<comment type="domain">
    <text evidence="8">The N-terminal domain determines nucleotide recognition and specific binding, while the C-terminal domain determines the specific binding to the target protein.</text>
</comment>
<comment type="subunit">
    <text evidence="8">Monomer.</text>
</comment>
<evidence type="ECO:0000313" key="11">
    <source>
        <dbReference type="Proteomes" id="UP001566331"/>
    </source>
</evidence>
<keyword evidence="4 8" id="KW-0547">Nucleotide-binding</keyword>
<keyword evidence="7 8" id="KW-0501">Molybdenum cofactor biosynthesis</keyword>
<dbReference type="InterPro" id="IPR013482">
    <property type="entry name" value="Molybde_CF_guanTrfase"/>
</dbReference>
<protein>
    <recommendedName>
        <fullName evidence="8">Molybdenum cofactor guanylyltransferase</fullName>
        <shortName evidence="8">MoCo guanylyltransferase</shortName>
        <ecNumber evidence="8">2.7.7.77</ecNumber>
    </recommendedName>
    <alternativeName>
        <fullName evidence="8">GTP:molybdopterin guanylyltransferase</fullName>
    </alternativeName>
    <alternativeName>
        <fullName evidence="8">Mo-MPT guanylyltransferase</fullName>
    </alternativeName>
    <alternativeName>
        <fullName evidence="8">Molybdopterin guanylyltransferase</fullName>
    </alternativeName>
    <alternativeName>
        <fullName evidence="8">Molybdopterin-guanine dinucleotide synthase</fullName>
        <shortName evidence="8">MGD synthase</shortName>
    </alternativeName>
</protein>
<comment type="similarity">
    <text evidence="8">Belongs to the MobA family.</text>
</comment>
<keyword evidence="6 8" id="KW-0342">GTP-binding</keyword>
<dbReference type="GO" id="GO:0016779">
    <property type="term" value="F:nucleotidyltransferase activity"/>
    <property type="evidence" value="ECO:0007669"/>
    <property type="project" value="UniProtKB-KW"/>
</dbReference>
<keyword evidence="5 8" id="KW-0460">Magnesium</keyword>
<keyword evidence="10" id="KW-0548">Nucleotidyltransferase</keyword>
<feature type="domain" description="MobA-like NTP transferase" evidence="9">
    <location>
        <begin position="17"/>
        <end position="157"/>
    </location>
</feature>
<dbReference type="EC" id="2.7.7.77" evidence="8"/>
<keyword evidence="3 8" id="KW-0479">Metal-binding</keyword>
<comment type="subcellular location">
    <subcellularLocation>
        <location evidence="8">Cytoplasm</location>
    </subcellularLocation>
</comment>
<dbReference type="Proteomes" id="UP001566331">
    <property type="component" value="Unassembled WGS sequence"/>
</dbReference>
<feature type="binding site" evidence="8">
    <location>
        <position position="31"/>
    </location>
    <ligand>
        <name>GTP</name>
        <dbReference type="ChEBI" id="CHEBI:37565"/>
    </ligand>
</feature>
<dbReference type="Pfam" id="PF12804">
    <property type="entry name" value="NTP_transf_3"/>
    <property type="match status" value="1"/>
</dbReference>
<dbReference type="SUPFAM" id="SSF53448">
    <property type="entry name" value="Nucleotide-diphospho-sugar transferases"/>
    <property type="match status" value="1"/>
</dbReference>
<feature type="binding site" evidence="8">
    <location>
        <position position="106"/>
    </location>
    <ligand>
        <name>Mg(2+)</name>
        <dbReference type="ChEBI" id="CHEBI:18420"/>
    </ligand>
</feature>
<dbReference type="RefSeq" id="WP_370562758.1">
    <property type="nucleotide sequence ID" value="NZ_JBFWIB010000002.1"/>
</dbReference>
<gene>
    <name evidence="8" type="primary">mobA</name>
    <name evidence="10" type="ORF">AB6713_12015</name>
</gene>
<sequence length="197" mass="19993">MNARPPALGQEAVTLGILAGGRGLRLGGADKAWLRRDGMAQVQRLAARFAPETGAVLVSANRAAERYAAIGLAMIADRTPDAGPLGGLDALAQTCGSAWLLTVPVDLVSVNDCLLPSLAAAGGTGAYAVDDDGVQPLVALWRAEALRRSAAAAIASGDLMVQALQRRLGMAAVRLAGVRFGNLNTPGDLAAAGFDPA</sequence>
<organism evidence="10 11">
    <name type="scientific">Luteimonas salinilitoris</name>
    <dbReference type="NCBI Taxonomy" id="3237697"/>
    <lineage>
        <taxon>Bacteria</taxon>
        <taxon>Pseudomonadati</taxon>
        <taxon>Pseudomonadota</taxon>
        <taxon>Gammaproteobacteria</taxon>
        <taxon>Lysobacterales</taxon>
        <taxon>Lysobacteraceae</taxon>
        <taxon>Luteimonas</taxon>
    </lineage>
</organism>
<name>A0ABV4HRF2_9GAMM</name>
<dbReference type="EMBL" id="JBFWIC010000015">
    <property type="protein sequence ID" value="MEZ0475333.1"/>
    <property type="molecule type" value="Genomic_DNA"/>
</dbReference>
<proteinExistence type="inferred from homology"/>
<evidence type="ECO:0000256" key="4">
    <source>
        <dbReference type="ARBA" id="ARBA00022741"/>
    </source>
</evidence>
<dbReference type="PANTHER" id="PTHR19136">
    <property type="entry name" value="MOLYBDENUM COFACTOR GUANYLYLTRANSFERASE"/>
    <property type="match status" value="1"/>
</dbReference>
<feature type="binding site" evidence="8">
    <location>
        <begin position="18"/>
        <end position="20"/>
    </location>
    <ligand>
        <name>GTP</name>
        <dbReference type="ChEBI" id="CHEBI:37565"/>
    </ligand>
</feature>
<comment type="caution">
    <text evidence="8">Lacks conserved residue(s) required for the propagation of feature annotation.</text>
</comment>
<evidence type="ECO:0000256" key="3">
    <source>
        <dbReference type="ARBA" id="ARBA00022723"/>
    </source>
</evidence>
<evidence type="ECO:0000256" key="8">
    <source>
        <dbReference type="HAMAP-Rule" id="MF_00316"/>
    </source>
</evidence>